<dbReference type="Pfam" id="PF13590">
    <property type="entry name" value="DUF4136"/>
    <property type="match status" value="1"/>
</dbReference>
<dbReference type="InterPro" id="IPR025411">
    <property type="entry name" value="DUF4136"/>
</dbReference>
<dbReference type="PROSITE" id="PS51257">
    <property type="entry name" value="PROKAR_LIPOPROTEIN"/>
    <property type="match status" value="1"/>
</dbReference>
<reference evidence="2" key="2">
    <citation type="submission" date="2021-08" db="EMBL/GenBank/DDBJ databases">
        <authorList>
            <person name="Dalcin Martins P."/>
        </authorList>
    </citation>
    <scope>NUCLEOTIDE SEQUENCE</scope>
    <source>
        <strain evidence="2">MAG_39</strain>
    </source>
</reference>
<organism evidence="2 3">
    <name type="scientific">Candidatus Nitrobium versatile</name>
    <dbReference type="NCBI Taxonomy" id="2884831"/>
    <lineage>
        <taxon>Bacteria</taxon>
        <taxon>Pseudomonadati</taxon>
        <taxon>Nitrospirota</taxon>
        <taxon>Nitrospiria</taxon>
        <taxon>Nitrospirales</taxon>
        <taxon>Nitrospiraceae</taxon>
        <taxon>Candidatus Nitrobium</taxon>
    </lineage>
</organism>
<sequence length="205" mass="22427">MRRALSILTLIFLVMLFSGCIAFVQSEVAVFHQLGEISTPVKYIFVPLEGQQISLEYKAYKELVRQQLSKYQYIEVASSEMADVVIAFSYGIDSGRGSFESVPIIGQTGISTSTTTAGVTTYTPTYGVVGSEVVSTTVFNRGFWLYIADAKLSSTNKLNILYEGSVKSSGSSSQLAAVMPALVEALFKEFPGKSGETRTEFLFRQ</sequence>
<evidence type="ECO:0000259" key="1">
    <source>
        <dbReference type="Pfam" id="PF13590"/>
    </source>
</evidence>
<evidence type="ECO:0000313" key="2">
    <source>
        <dbReference type="EMBL" id="MBZ0155431.1"/>
    </source>
</evidence>
<comment type="caution">
    <text evidence="2">The sequence shown here is derived from an EMBL/GenBank/DDBJ whole genome shotgun (WGS) entry which is preliminary data.</text>
</comment>
<dbReference type="AlphaFoldDB" id="A0A953LW04"/>
<feature type="domain" description="DUF4136" evidence="1">
    <location>
        <begin position="43"/>
        <end position="192"/>
    </location>
</feature>
<evidence type="ECO:0000313" key="3">
    <source>
        <dbReference type="Proteomes" id="UP000705867"/>
    </source>
</evidence>
<protein>
    <submittedName>
        <fullName evidence="2">DUF4136 domain-containing protein</fullName>
    </submittedName>
</protein>
<dbReference type="Proteomes" id="UP000705867">
    <property type="component" value="Unassembled WGS sequence"/>
</dbReference>
<gene>
    <name evidence="2" type="ORF">K8I29_04345</name>
</gene>
<accession>A0A953LW04</accession>
<name>A0A953LW04_9BACT</name>
<proteinExistence type="predicted"/>
<reference evidence="2" key="1">
    <citation type="journal article" date="2021" name="bioRxiv">
        <title>Unraveling nitrogen, sulfur and carbon metabolic pathways and microbial community transcriptional responses to substrate deprivation and toxicity stresses in a bioreactor mimicking anoxic brackish coastal sediment conditions.</title>
        <authorList>
            <person name="Martins P.D."/>
            <person name="Echeveste M.J."/>
            <person name="Arshad A."/>
            <person name="Kurth J."/>
            <person name="Ouboter H."/>
            <person name="Jetten M.S.M."/>
            <person name="Welte C.U."/>
        </authorList>
    </citation>
    <scope>NUCLEOTIDE SEQUENCE</scope>
    <source>
        <strain evidence="2">MAG_39</strain>
    </source>
</reference>
<dbReference type="EMBL" id="JAIOIV010000033">
    <property type="protein sequence ID" value="MBZ0155431.1"/>
    <property type="molecule type" value="Genomic_DNA"/>
</dbReference>